<evidence type="ECO:0000313" key="1">
    <source>
        <dbReference type="EMBL" id="GFN95114.1"/>
    </source>
</evidence>
<proteinExistence type="predicted"/>
<protein>
    <submittedName>
        <fullName evidence="1">Uncharacterized protein</fullName>
    </submittedName>
</protein>
<comment type="caution">
    <text evidence="1">The sequence shown here is derived from an EMBL/GenBank/DDBJ whole genome shotgun (WGS) entry which is preliminary data.</text>
</comment>
<keyword evidence="2" id="KW-1185">Reference proteome</keyword>
<reference evidence="1 2" key="1">
    <citation type="journal article" date="2021" name="Elife">
        <title>Chloroplast acquisition without the gene transfer in kleptoplastic sea slugs, Plakobranchus ocellatus.</title>
        <authorList>
            <person name="Maeda T."/>
            <person name="Takahashi S."/>
            <person name="Yoshida T."/>
            <person name="Shimamura S."/>
            <person name="Takaki Y."/>
            <person name="Nagai Y."/>
            <person name="Toyoda A."/>
            <person name="Suzuki Y."/>
            <person name="Arimoto A."/>
            <person name="Ishii H."/>
            <person name="Satoh N."/>
            <person name="Nishiyama T."/>
            <person name="Hasebe M."/>
            <person name="Maruyama T."/>
            <person name="Minagawa J."/>
            <person name="Obokata J."/>
            <person name="Shigenobu S."/>
        </authorList>
    </citation>
    <scope>NUCLEOTIDE SEQUENCE [LARGE SCALE GENOMIC DNA]</scope>
</reference>
<organism evidence="1 2">
    <name type="scientific">Plakobranchus ocellatus</name>
    <dbReference type="NCBI Taxonomy" id="259542"/>
    <lineage>
        <taxon>Eukaryota</taxon>
        <taxon>Metazoa</taxon>
        <taxon>Spiralia</taxon>
        <taxon>Lophotrochozoa</taxon>
        <taxon>Mollusca</taxon>
        <taxon>Gastropoda</taxon>
        <taxon>Heterobranchia</taxon>
        <taxon>Euthyneura</taxon>
        <taxon>Panpulmonata</taxon>
        <taxon>Sacoglossa</taxon>
        <taxon>Placobranchoidea</taxon>
        <taxon>Plakobranchidae</taxon>
        <taxon>Plakobranchus</taxon>
    </lineage>
</organism>
<sequence>MFVWCQDDLGFSIPPQNGGSTMGSKLIQGRQALAVYRAGRKDSATSAVNTVRIMNKFLKVHSIISTGTVRFDSRSYLELCVPTHKYCFVWFSCILPVYYLSKTTCRQTLEPPLGPPVCEGLELATEKSLQVSARLPRYFATIISETLFKMWQSELSYFRLSVLKPKRAAF</sequence>
<dbReference type="Proteomes" id="UP000735302">
    <property type="component" value="Unassembled WGS sequence"/>
</dbReference>
<evidence type="ECO:0000313" key="2">
    <source>
        <dbReference type="Proteomes" id="UP000735302"/>
    </source>
</evidence>
<gene>
    <name evidence="1" type="ORF">PoB_002162000</name>
</gene>
<dbReference type="EMBL" id="BLXT01002484">
    <property type="protein sequence ID" value="GFN95114.1"/>
    <property type="molecule type" value="Genomic_DNA"/>
</dbReference>
<name>A0AAV3ZJ09_9GAST</name>
<dbReference type="AlphaFoldDB" id="A0AAV3ZJ09"/>
<accession>A0AAV3ZJ09</accession>